<evidence type="ECO:0008006" key="11">
    <source>
        <dbReference type="Google" id="ProtNLM"/>
    </source>
</evidence>
<keyword evidence="10" id="KW-1185">Reference proteome</keyword>
<dbReference type="Pfam" id="PF05620">
    <property type="entry name" value="TMEM208_SND2"/>
    <property type="match status" value="1"/>
</dbReference>
<feature type="transmembrane region" description="Helical" evidence="8">
    <location>
        <begin position="17"/>
        <end position="36"/>
    </location>
</feature>
<proteinExistence type="inferred from homology"/>
<dbReference type="PANTHER" id="PTHR13505">
    <property type="entry name" value="TRANSMEMBRANE PROTEIN 208"/>
    <property type="match status" value="1"/>
</dbReference>
<evidence type="ECO:0000256" key="8">
    <source>
        <dbReference type="SAM" id="Phobius"/>
    </source>
</evidence>
<dbReference type="GO" id="GO:0005773">
    <property type="term" value="C:vacuole"/>
    <property type="evidence" value="ECO:0007669"/>
    <property type="project" value="GOC"/>
</dbReference>
<protein>
    <recommendedName>
        <fullName evidence="11">DUF788-domain-containing protein</fullName>
    </recommendedName>
</protein>
<keyword evidence="4" id="KW-0256">Endoplasmic reticulum</keyword>
<feature type="region of interest" description="Disordered" evidence="7">
    <location>
        <begin position="146"/>
        <end position="178"/>
    </location>
</feature>
<comment type="similarity">
    <text evidence="2">Belongs to the TMEM208 family.</text>
</comment>
<evidence type="ECO:0000256" key="1">
    <source>
        <dbReference type="ARBA" id="ARBA00004477"/>
    </source>
</evidence>
<evidence type="ECO:0000256" key="2">
    <source>
        <dbReference type="ARBA" id="ARBA00009950"/>
    </source>
</evidence>
<evidence type="ECO:0000256" key="6">
    <source>
        <dbReference type="ARBA" id="ARBA00023136"/>
    </source>
</evidence>
<evidence type="ECO:0000256" key="5">
    <source>
        <dbReference type="ARBA" id="ARBA00022989"/>
    </source>
</evidence>
<organism evidence="9 10">
    <name type="scientific">Rhizodiscina lignyota</name>
    <dbReference type="NCBI Taxonomy" id="1504668"/>
    <lineage>
        <taxon>Eukaryota</taxon>
        <taxon>Fungi</taxon>
        <taxon>Dikarya</taxon>
        <taxon>Ascomycota</taxon>
        <taxon>Pezizomycotina</taxon>
        <taxon>Dothideomycetes</taxon>
        <taxon>Pleosporomycetidae</taxon>
        <taxon>Aulographales</taxon>
        <taxon>Rhizodiscinaceae</taxon>
        <taxon>Rhizodiscina</taxon>
    </lineage>
</organism>
<keyword evidence="6 8" id="KW-0472">Membrane</keyword>
<dbReference type="Proteomes" id="UP000799772">
    <property type="component" value="Unassembled WGS sequence"/>
</dbReference>
<evidence type="ECO:0000313" key="10">
    <source>
        <dbReference type="Proteomes" id="UP000799772"/>
    </source>
</evidence>
<gene>
    <name evidence="9" type="ORF">NA57DRAFT_62647</name>
</gene>
<sequence length="178" mass="20037">MAKKAAKTLAARNTQRLNITLVASLVIHGSFWLLRLLVFRKSFTRATLVRYVVLSAPSLIIQFWFERIARPSYGPSGEVRRSGEDLEAKGLTEWMWDVLYWTYGCIFLVSLLGDWAWWLWAIIPLYSAYLAYTTFTGARQSMAGLAGSGGGDDGASASQGSKRQQKMEKRGGQKVQYR</sequence>
<evidence type="ECO:0000313" key="9">
    <source>
        <dbReference type="EMBL" id="KAF2103786.1"/>
    </source>
</evidence>
<dbReference type="GO" id="GO:0005789">
    <property type="term" value="C:endoplasmic reticulum membrane"/>
    <property type="evidence" value="ECO:0007669"/>
    <property type="project" value="UniProtKB-SubCell"/>
</dbReference>
<keyword evidence="3 8" id="KW-0812">Transmembrane</keyword>
<accession>A0A9P4IT52</accession>
<dbReference type="PANTHER" id="PTHR13505:SF7">
    <property type="entry name" value="TRANSMEMBRANE PROTEIN 208"/>
    <property type="match status" value="1"/>
</dbReference>
<comment type="subcellular location">
    <subcellularLocation>
        <location evidence="1">Endoplasmic reticulum membrane</location>
        <topology evidence="1">Multi-pass membrane protein</topology>
    </subcellularLocation>
</comment>
<dbReference type="InterPro" id="IPR008506">
    <property type="entry name" value="SND2/TMEM208"/>
</dbReference>
<dbReference type="OrthoDB" id="10012212at2759"/>
<evidence type="ECO:0000256" key="3">
    <source>
        <dbReference type="ARBA" id="ARBA00022692"/>
    </source>
</evidence>
<reference evidence="9" key="1">
    <citation type="journal article" date="2020" name="Stud. Mycol.">
        <title>101 Dothideomycetes genomes: a test case for predicting lifestyles and emergence of pathogens.</title>
        <authorList>
            <person name="Haridas S."/>
            <person name="Albert R."/>
            <person name="Binder M."/>
            <person name="Bloem J."/>
            <person name="Labutti K."/>
            <person name="Salamov A."/>
            <person name="Andreopoulos B."/>
            <person name="Baker S."/>
            <person name="Barry K."/>
            <person name="Bills G."/>
            <person name="Bluhm B."/>
            <person name="Cannon C."/>
            <person name="Castanera R."/>
            <person name="Culley D."/>
            <person name="Daum C."/>
            <person name="Ezra D."/>
            <person name="Gonzalez J."/>
            <person name="Henrissat B."/>
            <person name="Kuo A."/>
            <person name="Liang C."/>
            <person name="Lipzen A."/>
            <person name="Lutzoni F."/>
            <person name="Magnuson J."/>
            <person name="Mondo S."/>
            <person name="Nolan M."/>
            <person name="Ohm R."/>
            <person name="Pangilinan J."/>
            <person name="Park H.-J."/>
            <person name="Ramirez L."/>
            <person name="Alfaro M."/>
            <person name="Sun H."/>
            <person name="Tritt A."/>
            <person name="Yoshinaga Y."/>
            <person name="Zwiers L.-H."/>
            <person name="Turgeon B."/>
            <person name="Goodwin S."/>
            <person name="Spatafora J."/>
            <person name="Crous P."/>
            <person name="Grigoriev I."/>
        </authorList>
    </citation>
    <scope>NUCLEOTIDE SEQUENCE</scope>
    <source>
        <strain evidence="9">CBS 133067</strain>
    </source>
</reference>
<keyword evidence="5 8" id="KW-1133">Transmembrane helix</keyword>
<dbReference type="AlphaFoldDB" id="A0A9P4IT52"/>
<comment type="caution">
    <text evidence="9">The sequence shown here is derived from an EMBL/GenBank/DDBJ whole genome shotgun (WGS) entry which is preliminary data.</text>
</comment>
<dbReference type="GO" id="GO:0006624">
    <property type="term" value="P:vacuolar protein processing"/>
    <property type="evidence" value="ECO:0007669"/>
    <property type="project" value="TreeGrafter"/>
</dbReference>
<dbReference type="EMBL" id="ML978121">
    <property type="protein sequence ID" value="KAF2103786.1"/>
    <property type="molecule type" value="Genomic_DNA"/>
</dbReference>
<evidence type="ECO:0000256" key="4">
    <source>
        <dbReference type="ARBA" id="ARBA00022824"/>
    </source>
</evidence>
<name>A0A9P4IT52_9PEZI</name>
<evidence type="ECO:0000256" key="7">
    <source>
        <dbReference type="SAM" id="MobiDB-lite"/>
    </source>
</evidence>
<feature type="transmembrane region" description="Helical" evidence="8">
    <location>
        <begin position="100"/>
        <end position="120"/>
    </location>
</feature>